<dbReference type="SUPFAM" id="SSF51735">
    <property type="entry name" value="NAD(P)-binding Rossmann-fold domains"/>
    <property type="match status" value="1"/>
</dbReference>
<evidence type="ECO:0000256" key="2">
    <source>
        <dbReference type="ARBA" id="ARBA00023002"/>
    </source>
</evidence>
<dbReference type="InterPro" id="IPR017476">
    <property type="entry name" value="UDP-Glc/GDP-Man"/>
</dbReference>
<dbReference type="SMART" id="SM00984">
    <property type="entry name" value="UDPG_MGDP_dh_C"/>
    <property type="match status" value="1"/>
</dbReference>
<evidence type="ECO:0000256" key="4">
    <source>
        <dbReference type="PIRNR" id="PIRNR000124"/>
    </source>
</evidence>
<name>A0A0A3HYG6_9BACL</name>
<dbReference type="PIRSF" id="PIRSF000124">
    <property type="entry name" value="UDPglc_GDPman_dh"/>
    <property type="match status" value="1"/>
</dbReference>
<gene>
    <name evidence="7" type="ORF">CD29_14535</name>
</gene>
<keyword evidence="5" id="KW-0472">Membrane</keyword>
<dbReference type="AlphaFoldDB" id="A0A0A3HYG6"/>
<protein>
    <submittedName>
        <fullName evidence="7">Nucleotide sugar dehydrogenase</fullName>
    </submittedName>
</protein>
<dbReference type="PIRSF" id="PIRSF500136">
    <property type="entry name" value="UDP_ManNAc_DH"/>
    <property type="match status" value="1"/>
</dbReference>
<feature type="domain" description="UDP-glucose/GDP-mannose dehydrogenase C-terminal" evidence="6">
    <location>
        <begin position="323"/>
        <end position="425"/>
    </location>
</feature>
<keyword evidence="3" id="KW-0520">NAD</keyword>
<keyword evidence="5" id="KW-0812">Transmembrane</keyword>
<proteinExistence type="inferred from homology"/>
<dbReference type="Gene3D" id="3.40.50.720">
    <property type="entry name" value="NAD(P)-binding Rossmann-like Domain"/>
    <property type="match status" value="2"/>
</dbReference>
<keyword evidence="5" id="KW-1133">Transmembrane helix</keyword>
<dbReference type="InterPro" id="IPR001732">
    <property type="entry name" value="UDP-Glc/GDP-Man_DH_N"/>
</dbReference>
<dbReference type="InterPro" id="IPR028359">
    <property type="entry name" value="UDP_ManNAc/GlcNAc_DH"/>
</dbReference>
<evidence type="ECO:0000256" key="1">
    <source>
        <dbReference type="ARBA" id="ARBA00006601"/>
    </source>
</evidence>
<dbReference type="PANTHER" id="PTHR43491:SF2">
    <property type="entry name" value="UDP-N-ACETYL-D-MANNOSAMINE DEHYDROGENASE"/>
    <property type="match status" value="1"/>
</dbReference>
<dbReference type="Proteomes" id="UP000030416">
    <property type="component" value="Unassembled WGS sequence"/>
</dbReference>
<evidence type="ECO:0000313" key="7">
    <source>
        <dbReference type="EMBL" id="KGR77651.1"/>
    </source>
</evidence>
<organism evidence="7 8">
    <name type="scientific">Ureibacillus manganicus DSM 26584</name>
    <dbReference type="NCBI Taxonomy" id="1384049"/>
    <lineage>
        <taxon>Bacteria</taxon>
        <taxon>Bacillati</taxon>
        <taxon>Bacillota</taxon>
        <taxon>Bacilli</taxon>
        <taxon>Bacillales</taxon>
        <taxon>Caryophanaceae</taxon>
        <taxon>Ureibacillus</taxon>
    </lineage>
</organism>
<dbReference type="Pfam" id="PF03720">
    <property type="entry name" value="UDPG_MGDP_dh_C"/>
    <property type="match status" value="1"/>
</dbReference>
<keyword evidence="2" id="KW-0560">Oxidoreductase</keyword>
<dbReference type="SUPFAM" id="SSF48179">
    <property type="entry name" value="6-phosphogluconate dehydrogenase C-terminal domain-like"/>
    <property type="match status" value="1"/>
</dbReference>
<dbReference type="eggNOG" id="COG0677">
    <property type="taxonomic scope" value="Bacteria"/>
</dbReference>
<accession>A0A0A3HYG6</accession>
<dbReference type="GO" id="GO:0000271">
    <property type="term" value="P:polysaccharide biosynthetic process"/>
    <property type="evidence" value="ECO:0007669"/>
    <property type="project" value="InterPro"/>
</dbReference>
<feature type="transmembrane region" description="Helical" evidence="5">
    <location>
        <begin position="12"/>
        <end position="34"/>
    </location>
</feature>
<keyword evidence="8" id="KW-1185">Reference proteome</keyword>
<dbReference type="InterPro" id="IPR008927">
    <property type="entry name" value="6-PGluconate_DH-like_C_sf"/>
</dbReference>
<dbReference type="GO" id="GO:0051287">
    <property type="term" value="F:NAD binding"/>
    <property type="evidence" value="ECO:0007669"/>
    <property type="project" value="InterPro"/>
</dbReference>
<dbReference type="SUPFAM" id="SSF52413">
    <property type="entry name" value="UDP-glucose/GDP-mannose dehydrogenase C-terminal domain"/>
    <property type="match status" value="1"/>
</dbReference>
<evidence type="ECO:0000259" key="6">
    <source>
        <dbReference type="SMART" id="SM00984"/>
    </source>
</evidence>
<dbReference type="InterPro" id="IPR014027">
    <property type="entry name" value="UDP-Glc/GDP-Man_DH_C"/>
</dbReference>
<evidence type="ECO:0000313" key="8">
    <source>
        <dbReference type="Proteomes" id="UP000030416"/>
    </source>
</evidence>
<evidence type="ECO:0000256" key="3">
    <source>
        <dbReference type="ARBA" id="ARBA00023027"/>
    </source>
</evidence>
<sequence length="443" mass="48507">MSDVKGQVAIVGFGYIGSVIGAVLADSGFMVYGIEKNPVIVERMKNKKTPFREPGLDELIQKTVSEEKLFVTRDTSVVQGCETVIVTVGTPLAEDFSADTTQIEEAITSIKPYLQKNALVLIKSTVPPFTTCDLIAPLLSEIEGVKIAFCPERLAEGNAIREFKSIPIVVGGVDEQSLEAAVDFWKQALDTEVIEVSSATTAEMVKLSDNLWIDVNIALAGELAKLSDRLNIDVLEVIGAANTLAKGAKGQNVNILTPSVGVGGYCLTKDPWFVQHLGYQYDLDLQLPKTGRLVNDSMPIYSAALIHNHLAKQFSDPSQAKIAVLGIAFKNNTGDCRFTPTKPVIDELIGHGYKLKICDPWTTEADERLVTDLPVSKNIEETINGADCIAFLAGHNEFHALSIERMAELANDEALIFDGRRFFKRDDIMKMHELDLFYKGVGR</sequence>
<dbReference type="NCBIfam" id="TIGR03026">
    <property type="entry name" value="NDP-sugDHase"/>
    <property type="match status" value="1"/>
</dbReference>
<evidence type="ECO:0000256" key="5">
    <source>
        <dbReference type="SAM" id="Phobius"/>
    </source>
</evidence>
<comment type="similarity">
    <text evidence="1 4">Belongs to the UDP-glucose/GDP-mannose dehydrogenase family.</text>
</comment>
<dbReference type="GO" id="GO:0016628">
    <property type="term" value="F:oxidoreductase activity, acting on the CH-CH group of donors, NAD or NADP as acceptor"/>
    <property type="evidence" value="ECO:0007669"/>
    <property type="project" value="InterPro"/>
</dbReference>
<dbReference type="Pfam" id="PF00984">
    <property type="entry name" value="UDPG_MGDP_dh"/>
    <property type="match status" value="1"/>
</dbReference>
<comment type="caution">
    <text evidence="7">The sequence shown here is derived from an EMBL/GenBank/DDBJ whole genome shotgun (WGS) entry which is preliminary data.</text>
</comment>
<dbReference type="InterPro" id="IPR036220">
    <property type="entry name" value="UDP-Glc/GDP-Man_DH_C_sf"/>
</dbReference>
<dbReference type="GO" id="GO:0016616">
    <property type="term" value="F:oxidoreductase activity, acting on the CH-OH group of donors, NAD or NADP as acceptor"/>
    <property type="evidence" value="ECO:0007669"/>
    <property type="project" value="InterPro"/>
</dbReference>
<reference evidence="7 8" key="1">
    <citation type="submission" date="2014-02" db="EMBL/GenBank/DDBJ databases">
        <title>Draft genome sequence of Lysinibacillus manganicus DSM 26584T.</title>
        <authorList>
            <person name="Zhang F."/>
            <person name="Wang G."/>
            <person name="Zhang L."/>
        </authorList>
    </citation>
    <scope>NUCLEOTIDE SEQUENCE [LARGE SCALE GENOMIC DNA]</scope>
    <source>
        <strain evidence="7 8">DSM 26584</strain>
    </source>
</reference>
<dbReference type="Pfam" id="PF03721">
    <property type="entry name" value="UDPG_MGDP_dh_N"/>
    <property type="match status" value="1"/>
</dbReference>
<dbReference type="PANTHER" id="PTHR43491">
    <property type="entry name" value="UDP-N-ACETYL-D-MANNOSAMINE DEHYDROGENASE"/>
    <property type="match status" value="1"/>
</dbReference>
<dbReference type="InterPro" id="IPR036291">
    <property type="entry name" value="NAD(P)-bd_dom_sf"/>
</dbReference>
<dbReference type="STRING" id="1384049.CD29_14535"/>
<dbReference type="EMBL" id="JPVN01000017">
    <property type="protein sequence ID" value="KGR77651.1"/>
    <property type="molecule type" value="Genomic_DNA"/>
</dbReference>
<dbReference type="InterPro" id="IPR014026">
    <property type="entry name" value="UDP-Glc/GDP-Man_DH_dimer"/>
</dbReference>
<dbReference type="RefSeq" id="WP_036188048.1">
    <property type="nucleotide sequence ID" value="NZ_AVDA01000017.1"/>
</dbReference>